<dbReference type="AlphaFoldDB" id="A0A4R3PT01"/>
<organism evidence="1 2">
    <name type="scientific">Rhizobium sullae</name>
    <name type="common">Rhizobium hedysari</name>
    <dbReference type="NCBI Taxonomy" id="50338"/>
    <lineage>
        <taxon>Bacteria</taxon>
        <taxon>Pseudomonadati</taxon>
        <taxon>Pseudomonadota</taxon>
        <taxon>Alphaproteobacteria</taxon>
        <taxon>Hyphomicrobiales</taxon>
        <taxon>Rhizobiaceae</taxon>
        <taxon>Rhizobium/Agrobacterium group</taxon>
        <taxon>Rhizobium</taxon>
    </lineage>
</organism>
<proteinExistence type="predicted"/>
<evidence type="ECO:0000313" key="2">
    <source>
        <dbReference type="Proteomes" id="UP000294576"/>
    </source>
</evidence>
<dbReference type="EMBL" id="SMBH01000022">
    <property type="protein sequence ID" value="TCU10020.1"/>
    <property type="molecule type" value="Genomic_DNA"/>
</dbReference>
<accession>A0A4R3PT01</accession>
<gene>
    <name evidence="1" type="ORF">EV132_12211</name>
</gene>
<dbReference type="Proteomes" id="UP000294576">
    <property type="component" value="Unassembled WGS sequence"/>
</dbReference>
<dbReference type="RefSeq" id="WP_165928304.1">
    <property type="nucleotide sequence ID" value="NZ_SMBH01000022.1"/>
</dbReference>
<comment type="caution">
    <text evidence="1">The sequence shown here is derived from an EMBL/GenBank/DDBJ whole genome shotgun (WGS) entry which is preliminary data.</text>
</comment>
<name>A0A4R3PT01_RHISU</name>
<reference evidence="1 2" key="1">
    <citation type="submission" date="2019-03" db="EMBL/GenBank/DDBJ databases">
        <title>Genomic Encyclopedia of Type Strains, Phase IV (KMG-V): Genome sequencing to study the core and pangenomes of soil and plant-associated prokaryotes.</title>
        <authorList>
            <person name="Whitman W."/>
        </authorList>
    </citation>
    <scope>NUCLEOTIDE SEQUENCE [LARGE SCALE GENOMIC DNA]</scope>
    <source>
        <strain evidence="1 2">Hc14</strain>
    </source>
</reference>
<protein>
    <submittedName>
        <fullName evidence="1">Uncharacterized protein</fullName>
    </submittedName>
</protein>
<evidence type="ECO:0000313" key="1">
    <source>
        <dbReference type="EMBL" id="TCU10020.1"/>
    </source>
</evidence>
<sequence length="247" mass="26848">MQLFGHHFVITKGNDSQDSLKIDDRDVLKNYYVDIHEMHVVDGMPVAVGTSSAGGNACEGSPFVVSFPQGQKPRIDGPLDSCLPVTVKPSDSKLTLSTQATPNEPGQKWEWTASAGFKEVQGETFVADTSKGWDQLRERSVTHPGGLLNYAEVAAEINHLAGADKALVNDILIGVGSGVFKGDLFVGTACSRHMCMDQEVVVVADLASRTVYLAWKPSGQKIKVNPAVKTWPEEAKAELRRWAAKWK</sequence>